<dbReference type="PANTHER" id="PTHR30023:SF0">
    <property type="entry name" value="PENICILLIN-SENSITIVE CARBOXYPEPTIDASE A"/>
    <property type="match status" value="1"/>
</dbReference>
<dbReference type="Proteomes" id="UP000287910">
    <property type="component" value="Unassembled WGS sequence"/>
</dbReference>
<evidence type="ECO:0000313" key="4">
    <source>
        <dbReference type="EMBL" id="RUL57019.1"/>
    </source>
</evidence>
<comment type="caution">
    <text evidence="4">The sequence shown here is derived from an EMBL/GenBank/DDBJ whole genome shotgun (WGS) entry which is preliminary data.</text>
</comment>
<dbReference type="Gene3D" id="3.50.80.20">
    <property type="entry name" value="D-Ala-D-Ala carboxypeptidase C, peptidase S13"/>
    <property type="match status" value="1"/>
</dbReference>
<keyword evidence="3" id="KW-0732">Signal</keyword>
<feature type="signal peptide" evidence="3">
    <location>
        <begin position="1"/>
        <end position="27"/>
    </location>
</feature>
<evidence type="ECO:0000256" key="1">
    <source>
        <dbReference type="ARBA" id="ARBA00006096"/>
    </source>
</evidence>
<dbReference type="GO" id="GO:0006508">
    <property type="term" value="P:proteolysis"/>
    <property type="evidence" value="ECO:0007669"/>
    <property type="project" value="InterPro"/>
</dbReference>
<sequence length="479" mass="52102">MQRQLKLYILSILFVLMSGLFTIDAQANSAIDNTVKSNLGNTNYSVSIRELSSGNLLYENKGNNPIKPASTLKLLTSAAALDILGENYTFTTEVLTDGKVKDGILYGNLYLRGEGDPTLQVKDFVTFSYTLKSGGIKQVNGNIYADDSWFTGAKLTPGIVPEDETYYYAAPITALTLSPNDDYDASTVIVTANGSKVGAAPSISAVPNTSGLQLINNAKTVGKGSKNTLKIVRKHNTNQVVISGNIPLGSSTKEWATMQHPTLSTLYSFKSALVTQGIKFSKDSTIGYLKTPPTAESIAVKKSQTLKQLMPKFLKLSNNSIADILVKTLGKTQYDIGDWEHGLIVLNEYGESIGLNMENWQLEDGSGMSHKNKVSANEQTLLLVNLKQAPFYPVMLSSLPVAGNSDRLIGGTLKNRFTQAPFRDNIVAKTGSLDEVSTLAGYAKGKSGKWVTFSILVEHKNNHYRNQIDTIVKKIITTY</sequence>
<dbReference type="GO" id="GO:0009002">
    <property type="term" value="F:serine-type D-Ala-D-Ala carboxypeptidase activity"/>
    <property type="evidence" value="ECO:0007669"/>
    <property type="project" value="UniProtKB-EC"/>
</dbReference>
<gene>
    <name evidence="4" type="primary">dacB</name>
    <name evidence="4" type="ORF">EK386_00955</name>
</gene>
<feature type="chain" id="PRO_5019233231" evidence="3">
    <location>
        <begin position="28"/>
        <end position="479"/>
    </location>
</feature>
<dbReference type="SUPFAM" id="SSF56601">
    <property type="entry name" value="beta-lactamase/transpeptidase-like"/>
    <property type="match status" value="1"/>
</dbReference>
<dbReference type="InterPro" id="IPR012338">
    <property type="entry name" value="Beta-lactam/transpept-like"/>
</dbReference>
<dbReference type="GO" id="GO:0000270">
    <property type="term" value="P:peptidoglycan metabolic process"/>
    <property type="evidence" value="ECO:0007669"/>
    <property type="project" value="TreeGrafter"/>
</dbReference>
<evidence type="ECO:0000313" key="5">
    <source>
        <dbReference type="Proteomes" id="UP000287910"/>
    </source>
</evidence>
<organism evidence="4 5">
    <name type="scientific">Lysinibacillus antri</name>
    <dbReference type="NCBI Taxonomy" id="2498145"/>
    <lineage>
        <taxon>Bacteria</taxon>
        <taxon>Bacillati</taxon>
        <taxon>Bacillota</taxon>
        <taxon>Bacilli</taxon>
        <taxon>Bacillales</taxon>
        <taxon>Bacillaceae</taxon>
        <taxon>Lysinibacillus</taxon>
    </lineage>
</organism>
<reference evidence="4 5" key="1">
    <citation type="submission" date="2018-12" db="EMBL/GenBank/DDBJ databases">
        <title>Lysinibacillus antri sp. nov., isolated from a cave soil.</title>
        <authorList>
            <person name="Narsing Rao M.P."/>
            <person name="Zhang H."/>
            <person name="Dong Z.-Y."/>
            <person name="Niu X.-K."/>
            <person name="Zhang K."/>
            <person name="Fang B.-Z."/>
            <person name="Kang Y.-Q."/>
            <person name="Xiao M."/>
            <person name="Li W.-J."/>
        </authorList>
    </citation>
    <scope>NUCLEOTIDE SEQUENCE [LARGE SCALE GENOMIC DNA]</scope>
    <source>
        <strain evidence="4 5">SYSU K30002</strain>
    </source>
</reference>
<accession>A0A432LGE7</accession>
<keyword evidence="5" id="KW-1185">Reference proteome</keyword>
<keyword evidence="4" id="KW-0645">Protease</keyword>
<keyword evidence="2 4" id="KW-0378">Hydrolase</keyword>
<dbReference type="PRINTS" id="PR00922">
    <property type="entry name" value="DADACBPTASE3"/>
</dbReference>
<dbReference type="InterPro" id="IPR000667">
    <property type="entry name" value="Peptidase_S13"/>
</dbReference>
<dbReference type="EMBL" id="RYYR01000001">
    <property type="protein sequence ID" value="RUL57019.1"/>
    <property type="molecule type" value="Genomic_DNA"/>
</dbReference>
<evidence type="ECO:0000256" key="3">
    <source>
        <dbReference type="SAM" id="SignalP"/>
    </source>
</evidence>
<dbReference type="Pfam" id="PF02113">
    <property type="entry name" value="Peptidase_S13"/>
    <property type="match status" value="1"/>
</dbReference>
<proteinExistence type="inferred from homology"/>
<dbReference type="AlphaFoldDB" id="A0A432LGE7"/>
<dbReference type="PANTHER" id="PTHR30023">
    <property type="entry name" value="D-ALANYL-D-ALANINE CARBOXYPEPTIDASE"/>
    <property type="match status" value="1"/>
</dbReference>
<comment type="similarity">
    <text evidence="1">Belongs to the peptidase S13 family.</text>
</comment>
<dbReference type="EC" id="3.4.16.4" evidence="4"/>
<dbReference type="NCBIfam" id="TIGR00666">
    <property type="entry name" value="PBP4"/>
    <property type="match status" value="1"/>
</dbReference>
<evidence type="ECO:0000256" key="2">
    <source>
        <dbReference type="ARBA" id="ARBA00022801"/>
    </source>
</evidence>
<name>A0A432LGE7_9BACI</name>
<keyword evidence="4" id="KW-0121">Carboxypeptidase</keyword>
<dbReference type="RefSeq" id="WP_126657134.1">
    <property type="nucleotide sequence ID" value="NZ_RYYR01000001.1"/>
</dbReference>
<dbReference type="Gene3D" id="3.40.710.10">
    <property type="entry name" value="DD-peptidase/beta-lactamase superfamily"/>
    <property type="match status" value="1"/>
</dbReference>
<protein>
    <submittedName>
        <fullName evidence="4">D-alanyl-D-alanine carboxypeptidase/D-alanyl-D-alanine-endopeptidase</fullName>
        <ecNumber evidence="4">3.4.16.4</ecNumber>
    </submittedName>
</protein>